<dbReference type="PANTHER" id="PTHR13593">
    <property type="match status" value="1"/>
</dbReference>
<dbReference type="EMBL" id="JAAIUW010000002">
    <property type="protein sequence ID" value="KAF7841160.1"/>
    <property type="molecule type" value="Genomic_DNA"/>
</dbReference>
<proteinExistence type="predicted"/>
<dbReference type="SUPFAM" id="SSF51695">
    <property type="entry name" value="PLC-like phosphodiesterases"/>
    <property type="match status" value="1"/>
</dbReference>
<evidence type="ECO:0000259" key="1">
    <source>
        <dbReference type="SMART" id="SM00148"/>
    </source>
</evidence>
<dbReference type="Pfam" id="PF00388">
    <property type="entry name" value="PI-PLC-X"/>
    <property type="match status" value="1"/>
</dbReference>
<sequence length="317" mass="36151">MGSVISTQIHRQNDLFFQNKTLSDLKTLGQDFPGSQYHPSDRKNWMSHLDPHALRINDIVWPGTHDSATDRIGIPFVSRPFAQCQTLSIYEQLVMGTRVLDIRVQEGSRVCHGILVTYGIGVVIEDVRRFLSETESEIVILEIRTEYGHQDPRGFEDFLVDRLGDLLIHQDESVFGKTIAEVLPRRIVCVWKPRKSGGISREGALWSGGYLRDNWINTDLPSTKFESNMKHLSEQPPATARKYFYRVENTVTPVPDNPVLHVRPVTGRIHGYARLFITQCFYRGIGDRLQIFSTDFIDEDFVDACVGLTFARTRGKA</sequence>
<name>A0A834XAM2_9FABA</name>
<dbReference type="OrthoDB" id="1046782at2759"/>
<dbReference type="InterPro" id="IPR051057">
    <property type="entry name" value="PI-PLC_domain"/>
</dbReference>
<dbReference type="Proteomes" id="UP000634136">
    <property type="component" value="Unassembled WGS sequence"/>
</dbReference>
<dbReference type="GO" id="GO:0008081">
    <property type="term" value="F:phosphoric diester hydrolase activity"/>
    <property type="evidence" value="ECO:0007669"/>
    <property type="project" value="InterPro"/>
</dbReference>
<keyword evidence="3" id="KW-1185">Reference proteome</keyword>
<dbReference type="Gene3D" id="3.20.20.190">
    <property type="entry name" value="Phosphatidylinositol (PI) phosphodiesterase"/>
    <property type="match status" value="1"/>
</dbReference>
<accession>A0A834XAM2</accession>
<comment type="caution">
    <text evidence="2">The sequence shown here is derived from an EMBL/GenBank/DDBJ whole genome shotgun (WGS) entry which is preliminary data.</text>
</comment>
<gene>
    <name evidence="2" type="ORF">G2W53_003458</name>
</gene>
<dbReference type="PANTHER" id="PTHR13593:SF113">
    <property type="entry name" value="SI:DKEY-266F7.9"/>
    <property type="match status" value="1"/>
</dbReference>
<reference evidence="2" key="1">
    <citation type="submission" date="2020-09" db="EMBL/GenBank/DDBJ databases">
        <title>Genome-Enabled Discovery of Anthraquinone Biosynthesis in Senna tora.</title>
        <authorList>
            <person name="Kang S.-H."/>
            <person name="Pandey R.P."/>
            <person name="Lee C.-M."/>
            <person name="Sim J.-S."/>
            <person name="Jeong J.-T."/>
            <person name="Choi B.-S."/>
            <person name="Jung M."/>
            <person name="Ginzburg D."/>
            <person name="Zhao K."/>
            <person name="Won S.Y."/>
            <person name="Oh T.-J."/>
            <person name="Yu Y."/>
            <person name="Kim N.-H."/>
            <person name="Lee O.R."/>
            <person name="Lee T.-H."/>
            <person name="Bashyal P."/>
            <person name="Kim T.-S."/>
            <person name="Lee W.-H."/>
            <person name="Kawkins C."/>
            <person name="Kim C.-K."/>
            <person name="Kim J.S."/>
            <person name="Ahn B.O."/>
            <person name="Rhee S.Y."/>
            <person name="Sohng J.K."/>
        </authorList>
    </citation>
    <scope>NUCLEOTIDE SEQUENCE</scope>
    <source>
        <tissue evidence="2">Leaf</tissue>
    </source>
</reference>
<dbReference type="PROSITE" id="PS50007">
    <property type="entry name" value="PIPLC_X_DOMAIN"/>
    <property type="match status" value="1"/>
</dbReference>
<dbReference type="InterPro" id="IPR017946">
    <property type="entry name" value="PLC-like_Pdiesterase_TIM-brl"/>
</dbReference>
<organism evidence="2 3">
    <name type="scientific">Senna tora</name>
    <dbReference type="NCBI Taxonomy" id="362788"/>
    <lineage>
        <taxon>Eukaryota</taxon>
        <taxon>Viridiplantae</taxon>
        <taxon>Streptophyta</taxon>
        <taxon>Embryophyta</taxon>
        <taxon>Tracheophyta</taxon>
        <taxon>Spermatophyta</taxon>
        <taxon>Magnoliopsida</taxon>
        <taxon>eudicotyledons</taxon>
        <taxon>Gunneridae</taxon>
        <taxon>Pentapetalae</taxon>
        <taxon>rosids</taxon>
        <taxon>fabids</taxon>
        <taxon>Fabales</taxon>
        <taxon>Fabaceae</taxon>
        <taxon>Caesalpinioideae</taxon>
        <taxon>Cassia clade</taxon>
        <taxon>Senna</taxon>
    </lineage>
</organism>
<dbReference type="SMART" id="SM00148">
    <property type="entry name" value="PLCXc"/>
    <property type="match status" value="1"/>
</dbReference>
<dbReference type="AlphaFoldDB" id="A0A834XAM2"/>
<dbReference type="GO" id="GO:0006629">
    <property type="term" value="P:lipid metabolic process"/>
    <property type="evidence" value="ECO:0007669"/>
    <property type="project" value="InterPro"/>
</dbReference>
<protein>
    <submittedName>
        <fullName evidence="2">PI-PLC X-box domain-containing protein</fullName>
    </submittedName>
</protein>
<dbReference type="InterPro" id="IPR000909">
    <property type="entry name" value="PLipase_C_PInositol-sp_X_dom"/>
</dbReference>
<evidence type="ECO:0000313" key="3">
    <source>
        <dbReference type="Proteomes" id="UP000634136"/>
    </source>
</evidence>
<feature type="domain" description="Phosphatidylinositol-specific phospholipase C X" evidence="1">
    <location>
        <begin position="56"/>
        <end position="192"/>
    </location>
</feature>
<evidence type="ECO:0000313" key="2">
    <source>
        <dbReference type="EMBL" id="KAF7841160.1"/>
    </source>
</evidence>